<protein>
    <submittedName>
        <fullName evidence="9">Small multidrug resistance pump</fullName>
    </submittedName>
</protein>
<evidence type="ECO:0000256" key="5">
    <source>
        <dbReference type="ARBA" id="ARBA00022989"/>
    </source>
</evidence>
<keyword evidence="4 7" id="KW-0812">Transmembrane</keyword>
<feature type="transmembrane region" description="Helical" evidence="8">
    <location>
        <begin position="26"/>
        <end position="47"/>
    </location>
</feature>
<accession>A0A239A0K4</accession>
<dbReference type="Proteomes" id="UP000198280">
    <property type="component" value="Unassembled WGS sequence"/>
</dbReference>
<evidence type="ECO:0000313" key="9">
    <source>
        <dbReference type="EMBL" id="SNR88648.1"/>
    </source>
</evidence>
<keyword evidence="3" id="KW-1003">Cell membrane</keyword>
<dbReference type="Pfam" id="PF00893">
    <property type="entry name" value="Multi_Drug_Res"/>
    <property type="match status" value="1"/>
</dbReference>
<feature type="transmembrane region" description="Helical" evidence="8">
    <location>
        <begin position="84"/>
        <end position="103"/>
    </location>
</feature>
<organism evidence="9 10">
    <name type="scientific">Actinacidiphila glaucinigra</name>
    <dbReference type="NCBI Taxonomy" id="235986"/>
    <lineage>
        <taxon>Bacteria</taxon>
        <taxon>Bacillati</taxon>
        <taxon>Actinomycetota</taxon>
        <taxon>Actinomycetes</taxon>
        <taxon>Kitasatosporales</taxon>
        <taxon>Streptomycetaceae</taxon>
        <taxon>Actinacidiphila</taxon>
    </lineage>
</organism>
<comment type="similarity">
    <text evidence="7">Belongs to the drug/metabolite transporter (DMT) superfamily. Small multidrug resistance (SMR) (TC 2.A.7.1) family.</text>
</comment>
<dbReference type="InterPro" id="IPR000390">
    <property type="entry name" value="Small_drug/metabolite_transptr"/>
</dbReference>
<dbReference type="Gene3D" id="1.10.3730.20">
    <property type="match status" value="1"/>
</dbReference>
<keyword evidence="6 8" id="KW-0472">Membrane</keyword>
<comment type="subcellular location">
    <subcellularLocation>
        <location evidence="1 7">Cell membrane</location>
        <topology evidence="1 7">Multi-pass membrane protein</topology>
    </subcellularLocation>
</comment>
<dbReference type="SUPFAM" id="SSF103481">
    <property type="entry name" value="Multidrug resistance efflux transporter EmrE"/>
    <property type="match status" value="1"/>
</dbReference>
<dbReference type="EMBL" id="FZOF01000001">
    <property type="protein sequence ID" value="SNR88648.1"/>
    <property type="molecule type" value="Genomic_DNA"/>
</dbReference>
<dbReference type="InterPro" id="IPR045324">
    <property type="entry name" value="Small_multidrug_res"/>
</dbReference>
<keyword evidence="5 8" id="KW-1133">Transmembrane helix</keyword>
<proteinExistence type="inferred from homology"/>
<keyword evidence="10" id="KW-1185">Reference proteome</keyword>
<dbReference type="InterPro" id="IPR037185">
    <property type="entry name" value="EmrE-like"/>
</dbReference>
<reference evidence="9 10" key="1">
    <citation type="submission" date="2017-06" db="EMBL/GenBank/DDBJ databases">
        <authorList>
            <person name="Kim H.J."/>
            <person name="Triplett B.A."/>
        </authorList>
    </citation>
    <scope>NUCLEOTIDE SEQUENCE [LARGE SCALE GENOMIC DNA]</scope>
    <source>
        <strain evidence="9 10">CGMCC 4.1858</strain>
    </source>
</reference>
<gene>
    <name evidence="9" type="ORF">SAMN05216252_101673</name>
</gene>
<evidence type="ECO:0000256" key="7">
    <source>
        <dbReference type="RuleBase" id="RU003942"/>
    </source>
</evidence>
<sequence>MAYALLGGAILAEVLGTTSMKYSDGFTRLWPSLGTAAGYLIAFALLAQTLKSMSVGTAYAIWAGVGTAAIAAIGMVFLGEAATAAKLTGILLVIAGVVVLNLGGSH</sequence>
<feature type="transmembrane region" description="Helical" evidence="8">
    <location>
        <begin position="59"/>
        <end position="78"/>
    </location>
</feature>
<evidence type="ECO:0000256" key="4">
    <source>
        <dbReference type="ARBA" id="ARBA00022692"/>
    </source>
</evidence>
<evidence type="ECO:0000313" key="10">
    <source>
        <dbReference type="Proteomes" id="UP000198280"/>
    </source>
</evidence>
<dbReference type="OrthoDB" id="21828at2"/>
<dbReference type="AlphaFoldDB" id="A0A239A0K4"/>
<evidence type="ECO:0000256" key="8">
    <source>
        <dbReference type="SAM" id="Phobius"/>
    </source>
</evidence>
<evidence type="ECO:0000256" key="1">
    <source>
        <dbReference type="ARBA" id="ARBA00004651"/>
    </source>
</evidence>
<evidence type="ECO:0000256" key="3">
    <source>
        <dbReference type="ARBA" id="ARBA00022475"/>
    </source>
</evidence>
<dbReference type="RefSeq" id="WP_026251297.1">
    <property type="nucleotide sequence ID" value="NZ_CP109201.1"/>
</dbReference>
<evidence type="ECO:0000256" key="6">
    <source>
        <dbReference type="ARBA" id="ARBA00023136"/>
    </source>
</evidence>
<dbReference type="PANTHER" id="PTHR30561:SF1">
    <property type="entry name" value="MULTIDRUG TRANSPORTER EMRE"/>
    <property type="match status" value="1"/>
</dbReference>
<keyword evidence="2" id="KW-0813">Transport</keyword>
<dbReference type="GO" id="GO:0022857">
    <property type="term" value="F:transmembrane transporter activity"/>
    <property type="evidence" value="ECO:0007669"/>
    <property type="project" value="InterPro"/>
</dbReference>
<name>A0A239A0K4_9ACTN</name>
<evidence type="ECO:0000256" key="2">
    <source>
        <dbReference type="ARBA" id="ARBA00022448"/>
    </source>
</evidence>
<dbReference type="FunFam" id="1.10.3730.20:FF:000001">
    <property type="entry name" value="Quaternary ammonium compound resistance transporter SugE"/>
    <property type="match status" value="1"/>
</dbReference>
<dbReference type="PANTHER" id="PTHR30561">
    <property type="entry name" value="SMR FAMILY PROTON-DEPENDENT DRUG EFFLUX TRANSPORTER SUGE"/>
    <property type="match status" value="1"/>
</dbReference>
<dbReference type="GO" id="GO:0005886">
    <property type="term" value="C:plasma membrane"/>
    <property type="evidence" value="ECO:0007669"/>
    <property type="project" value="UniProtKB-SubCell"/>
</dbReference>